<protein>
    <submittedName>
        <fullName evidence="1">Uncharacterized protein</fullName>
    </submittedName>
</protein>
<keyword evidence="2" id="KW-1185">Reference proteome</keyword>
<proteinExistence type="predicted"/>
<organism evidence="1 2">
    <name type="scientific">Enterobacter pasteurii</name>
    <dbReference type="NCBI Taxonomy" id="3029761"/>
    <lineage>
        <taxon>Bacteria</taxon>
        <taxon>Pseudomonadati</taxon>
        <taxon>Pseudomonadota</taxon>
        <taxon>Gammaproteobacteria</taxon>
        <taxon>Enterobacterales</taxon>
        <taxon>Enterobacteriaceae</taxon>
        <taxon>Enterobacter</taxon>
        <taxon>Enterobacter cloacae complex</taxon>
    </lineage>
</organism>
<comment type="caution">
    <text evidence="1">The sequence shown here is derived from an EMBL/GenBank/DDBJ whole genome shotgun (WGS) entry which is preliminary data.</text>
</comment>
<evidence type="ECO:0000313" key="1">
    <source>
        <dbReference type="EMBL" id="MBE4854082.1"/>
    </source>
</evidence>
<accession>A0ABR9Q5I6</accession>
<dbReference type="EMBL" id="JADBRO010000005">
    <property type="protein sequence ID" value="MBE4854082.1"/>
    <property type="molecule type" value="Genomic_DNA"/>
</dbReference>
<name>A0ABR9Q5I6_9ENTR</name>
<gene>
    <name evidence="1" type="ORF">IM311_08355</name>
</gene>
<sequence length="89" mass="9845">MAGLPPAAGCRALPYLYLQPNETWNPLTRANILVTRAVVTFTGYNKPFYLDDLLAQDMHLIDASGKTMTTIFPGFHLIQAGKALSHVVW</sequence>
<reference evidence="1 2" key="1">
    <citation type="submission" date="2020-10" db="EMBL/GenBank/DDBJ databases">
        <title>High risk of septic shock deaths with Enterobacter bugandensis among Enterobacter cloacae complex isolates that physiologically colonize newborns in neonatal intensive care unit bis.</title>
        <authorList>
            <person name="Girlich D."/>
            <person name="Ouzani S."/>
            <person name="Emeraud C."/>
            <person name="Bonnin R.A."/>
            <person name="Gauthier L."/>
            <person name="Le Sache N."/>
            <person name="Mokhtari M."/>
            <person name="Langlois I."/>
            <person name="Begasse C."/>
            <person name="Arangia N."/>
            <person name="Fournier S."/>
            <person name="Fortineau N."/>
            <person name="Naas T."/>
            <person name="Dortet L."/>
        </authorList>
    </citation>
    <scope>NUCLEOTIDE SEQUENCE [LARGE SCALE GENOMIC DNA]</scope>
    <source>
        <strain evidence="1 2">P40RS</strain>
    </source>
</reference>
<evidence type="ECO:0000313" key="2">
    <source>
        <dbReference type="Proteomes" id="UP001296720"/>
    </source>
</evidence>
<dbReference type="Proteomes" id="UP001296720">
    <property type="component" value="Unassembled WGS sequence"/>
</dbReference>